<proteinExistence type="inferred from homology"/>
<keyword evidence="5 6" id="KW-0472">Membrane</keyword>
<comment type="subcellular location">
    <subcellularLocation>
        <location evidence="6">Cell membrane</location>
        <topology evidence="6">Multi-pass membrane protein</topology>
    </subcellularLocation>
    <subcellularLocation>
        <location evidence="1">Membrane</location>
        <topology evidence="1">Multi-pass membrane protein</topology>
    </subcellularLocation>
</comment>
<protein>
    <recommendedName>
        <fullName evidence="6">Probable membrane transporter protein</fullName>
    </recommendedName>
</protein>
<evidence type="ECO:0000256" key="4">
    <source>
        <dbReference type="ARBA" id="ARBA00022989"/>
    </source>
</evidence>
<keyword evidence="4 6" id="KW-1133">Transmembrane helix</keyword>
<feature type="transmembrane region" description="Helical" evidence="6">
    <location>
        <begin position="105"/>
        <end position="122"/>
    </location>
</feature>
<evidence type="ECO:0000256" key="3">
    <source>
        <dbReference type="ARBA" id="ARBA00022692"/>
    </source>
</evidence>
<accession>A0ABU5RQ84</accession>
<evidence type="ECO:0000256" key="5">
    <source>
        <dbReference type="ARBA" id="ARBA00023136"/>
    </source>
</evidence>
<feature type="transmembrane region" description="Helical" evidence="6">
    <location>
        <begin position="143"/>
        <end position="176"/>
    </location>
</feature>
<evidence type="ECO:0000256" key="6">
    <source>
        <dbReference type="RuleBase" id="RU363041"/>
    </source>
</evidence>
<evidence type="ECO:0000313" key="8">
    <source>
        <dbReference type="Proteomes" id="UP001304461"/>
    </source>
</evidence>
<dbReference type="InterPro" id="IPR051598">
    <property type="entry name" value="TSUP/Inactive_protease-like"/>
</dbReference>
<dbReference type="EMBL" id="JAYGHX010000001">
    <property type="protein sequence ID" value="MEA5389918.1"/>
    <property type="molecule type" value="Genomic_DNA"/>
</dbReference>
<reference evidence="7 8" key="1">
    <citation type="submission" date="2023-12" db="EMBL/GenBank/DDBJ databases">
        <title>Baltic Sea Cyanobacteria.</title>
        <authorList>
            <person name="Delbaje E."/>
            <person name="Fewer D.P."/>
            <person name="Shishido T.K."/>
        </authorList>
    </citation>
    <scope>NUCLEOTIDE SEQUENCE [LARGE SCALE GENOMIC DNA]</scope>
    <source>
        <strain evidence="7 8">UHCC 0139</strain>
    </source>
</reference>
<feature type="transmembrane region" description="Helical" evidence="6">
    <location>
        <begin position="182"/>
        <end position="202"/>
    </location>
</feature>
<dbReference type="Proteomes" id="UP001304461">
    <property type="component" value="Unassembled WGS sequence"/>
</dbReference>
<evidence type="ECO:0000256" key="2">
    <source>
        <dbReference type="ARBA" id="ARBA00009142"/>
    </source>
</evidence>
<comment type="caution">
    <text evidence="7">The sequence shown here is derived from an EMBL/GenBank/DDBJ whole genome shotgun (WGS) entry which is preliminary data.</text>
</comment>
<feature type="transmembrane region" description="Helical" evidence="6">
    <location>
        <begin position="209"/>
        <end position="230"/>
    </location>
</feature>
<keyword evidence="6" id="KW-1003">Cell membrane</keyword>
<dbReference type="PANTHER" id="PTHR43701:SF2">
    <property type="entry name" value="MEMBRANE TRANSPORTER PROTEIN YJNA-RELATED"/>
    <property type="match status" value="1"/>
</dbReference>
<dbReference type="RefSeq" id="WP_323304044.1">
    <property type="nucleotide sequence ID" value="NZ_JAYGHX010000001.1"/>
</dbReference>
<dbReference type="PANTHER" id="PTHR43701">
    <property type="entry name" value="MEMBRANE TRANSPORTER PROTEIN MJ0441-RELATED"/>
    <property type="match status" value="1"/>
</dbReference>
<name>A0ABU5RQ84_9CYAN</name>
<evidence type="ECO:0000313" key="7">
    <source>
        <dbReference type="EMBL" id="MEA5389918.1"/>
    </source>
</evidence>
<keyword evidence="3 6" id="KW-0812">Transmembrane</keyword>
<sequence length="279" mass="27541">MVLSVALLGLMAAGGALIGFLLAVLGAGGSILLLPLLISGAGLPTREAVPLSLLAVTLLAVANAGPYLRRHQVAPRPALVLGVPALAGSWIGGTLVKQGLIPEPVQLAVFAAAALVAAWLLSRRQRGPGGDRHSSQPRRPGGTLALAGQGVVVGLLTGIAGVGGGFAIVPALVLLAGLPMSLASGTSLVLIATNSLVALGALGHWPAAGLPLLAPLIAGGLVGAIGGQALAPHLSDRRLRQGFAALLVGSALLTGAEALQRQRSLSAAGPPTHTVPHQK</sequence>
<comment type="similarity">
    <text evidence="2 6">Belongs to the 4-toluene sulfonate uptake permease (TSUP) (TC 2.A.102) family.</text>
</comment>
<gene>
    <name evidence="7" type="ORF">VB738_01465</name>
</gene>
<evidence type="ECO:0000256" key="1">
    <source>
        <dbReference type="ARBA" id="ARBA00004141"/>
    </source>
</evidence>
<dbReference type="InterPro" id="IPR002781">
    <property type="entry name" value="TM_pro_TauE-like"/>
</dbReference>
<feature type="transmembrane region" description="Helical" evidence="6">
    <location>
        <begin position="48"/>
        <end position="65"/>
    </location>
</feature>
<feature type="transmembrane region" description="Helical" evidence="6">
    <location>
        <begin position="7"/>
        <end position="36"/>
    </location>
</feature>
<feature type="transmembrane region" description="Helical" evidence="6">
    <location>
        <begin position="77"/>
        <end position="93"/>
    </location>
</feature>
<dbReference type="Pfam" id="PF01925">
    <property type="entry name" value="TauE"/>
    <property type="match status" value="1"/>
</dbReference>
<organism evidence="7 8">
    <name type="scientific">Cyanobium gracile UHCC 0139</name>
    <dbReference type="NCBI Taxonomy" id="3110308"/>
    <lineage>
        <taxon>Bacteria</taxon>
        <taxon>Bacillati</taxon>
        <taxon>Cyanobacteriota</taxon>
        <taxon>Cyanophyceae</taxon>
        <taxon>Synechococcales</taxon>
        <taxon>Prochlorococcaceae</taxon>
        <taxon>Cyanobium</taxon>
    </lineage>
</organism>
<keyword evidence="8" id="KW-1185">Reference proteome</keyword>